<comment type="caution">
    <text evidence="15">The sequence shown here is derived from an EMBL/GenBank/DDBJ whole genome shotgun (WGS) entry which is preliminary data.</text>
</comment>
<dbReference type="Gene3D" id="1.10.287.130">
    <property type="match status" value="1"/>
</dbReference>
<dbReference type="InterPro" id="IPR004358">
    <property type="entry name" value="Sig_transdc_His_kin-like_C"/>
</dbReference>
<dbReference type="PANTHER" id="PTHR45339:SF5">
    <property type="entry name" value="HISTIDINE KINASE"/>
    <property type="match status" value="1"/>
</dbReference>
<evidence type="ECO:0000313" key="15">
    <source>
        <dbReference type="EMBL" id="RZU38174.1"/>
    </source>
</evidence>
<feature type="domain" description="Histidine kinase" evidence="13">
    <location>
        <begin position="193"/>
        <end position="419"/>
    </location>
</feature>
<dbReference type="Pfam" id="PF02518">
    <property type="entry name" value="HATPase_c"/>
    <property type="match status" value="1"/>
</dbReference>
<dbReference type="FunFam" id="1.10.287.130:FF:000002">
    <property type="entry name" value="Two-component osmosensing histidine kinase"/>
    <property type="match status" value="1"/>
</dbReference>
<evidence type="ECO:0000256" key="5">
    <source>
        <dbReference type="ARBA" id="ARBA00022741"/>
    </source>
</evidence>
<gene>
    <name evidence="15" type="ORF">EV700_2752</name>
</gene>
<evidence type="ECO:0000256" key="1">
    <source>
        <dbReference type="ARBA" id="ARBA00000085"/>
    </source>
</evidence>
<dbReference type="PROSITE" id="PS50109">
    <property type="entry name" value="HIS_KIN"/>
    <property type="match status" value="1"/>
</dbReference>
<keyword evidence="12" id="KW-0175">Coiled coil</keyword>
<dbReference type="InterPro" id="IPR001789">
    <property type="entry name" value="Sig_transdc_resp-reg_receiver"/>
</dbReference>
<comment type="catalytic activity">
    <reaction evidence="1">
        <text>ATP + protein L-histidine = ADP + protein N-phospho-L-histidine.</text>
        <dbReference type="EC" id="2.7.13.3"/>
    </reaction>
</comment>
<dbReference type="InterPro" id="IPR005467">
    <property type="entry name" value="His_kinase_dom"/>
</dbReference>
<dbReference type="Proteomes" id="UP000292423">
    <property type="component" value="Unassembled WGS sequence"/>
</dbReference>
<evidence type="ECO:0000256" key="8">
    <source>
        <dbReference type="ARBA" id="ARBA00023012"/>
    </source>
</evidence>
<dbReference type="SUPFAM" id="SSF55874">
    <property type="entry name" value="ATPase domain of HSP90 chaperone/DNA topoisomerase II/histidine kinase"/>
    <property type="match status" value="1"/>
</dbReference>
<dbReference type="Gene3D" id="3.40.50.2300">
    <property type="match status" value="1"/>
</dbReference>
<proteinExistence type="predicted"/>
<evidence type="ECO:0000256" key="3">
    <source>
        <dbReference type="ARBA" id="ARBA00022553"/>
    </source>
</evidence>
<evidence type="ECO:0000256" key="6">
    <source>
        <dbReference type="ARBA" id="ARBA00022777"/>
    </source>
</evidence>
<dbReference type="InterPro" id="IPR036890">
    <property type="entry name" value="HATPase_C_sf"/>
</dbReference>
<dbReference type="PRINTS" id="PR00344">
    <property type="entry name" value="BCTRLSENSOR"/>
</dbReference>
<dbReference type="Pfam" id="PF00072">
    <property type="entry name" value="Response_reg"/>
    <property type="match status" value="1"/>
</dbReference>
<comment type="subunit">
    <text evidence="9">At low DSF concentrations, interacts with RpfF.</text>
</comment>
<feature type="domain" description="Response regulatory" evidence="14">
    <location>
        <begin position="573"/>
        <end position="691"/>
    </location>
</feature>
<evidence type="ECO:0000256" key="2">
    <source>
        <dbReference type="ARBA" id="ARBA00012438"/>
    </source>
</evidence>
<dbReference type="RefSeq" id="WP_130414781.1">
    <property type="nucleotide sequence ID" value="NZ_SHKX01000014.1"/>
</dbReference>
<dbReference type="CDD" id="cd00082">
    <property type="entry name" value="HisKA"/>
    <property type="match status" value="1"/>
</dbReference>
<keyword evidence="7" id="KW-0067">ATP-binding</keyword>
<keyword evidence="8" id="KW-0902">Two-component regulatory system</keyword>
<keyword evidence="4" id="KW-0808">Transferase</keyword>
<evidence type="ECO:0000256" key="7">
    <source>
        <dbReference type="ARBA" id="ARBA00022840"/>
    </source>
</evidence>
<evidence type="ECO:0000259" key="13">
    <source>
        <dbReference type="PROSITE" id="PS50109"/>
    </source>
</evidence>
<dbReference type="InterPro" id="IPR011006">
    <property type="entry name" value="CheY-like_superfamily"/>
</dbReference>
<evidence type="ECO:0000313" key="16">
    <source>
        <dbReference type="Proteomes" id="UP000292423"/>
    </source>
</evidence>
<organism evidence="15 16">
    <name type="scientific">Fluviicoccus keumensis</name>
    <dbReference type="NCBI Taxonomy" id="1435465"/>
    <lineage>
        <taxon>Bacteria</taxon>
        <taxon>Pseudomonadati</taxon>
        <taxon>Pseudomonadota</taxon>
        <taxon>Gammaproteobacteria</taxon>
        <taxon>Moraxellales</taxon>
        <taxon>Moraxellaceae</taxon>
        <taxon>Fluviicoccus</taxon>
    </lineage>
</organism>
<accession>A0A4Q7YMI8</accession>
<evidence type="ECO:0000256" key="4">
    <source>
        <dbReference type="ARBA" id="ARBA00022679"/>
    </source>
</evidence>
<dbReference type="CDD" id="cd17546">
    <property type="entry name" value="REC_hyHK_CKI1_RcsC-like"/>
    <property type="match status" value="1"/>
</dbReference>
<evidence type="ECO:0000256" key="11">
    <source>
        <dbReference type="PROSITE-ProRule" id="PRU00169"/>
    </source>
</evidence>
<dbReference type="CDD" id="cd16922">
    <property type="entry name" value="HATPase_EvgS-ArcB-TorS-like"/>
    <property type="match status" value="1"/>
</dbReference>
<reference evidence="15 16" key="1">
    <citation type="submission" date="2019-02" db="EMBL/GenBank/DDBJ databases">
        <title>Genomic Encyclopedia of Type Strains, Phase IV (KMG-IV): sequencing the most valuable type-strain genomes for metagenomic binning, comparative biology and taxonomic classification.</title>
        <authorList>
            <person name="Goeker M."/>
        </authorList>
    </citation>
    <scope>NUCLEOTIDE SEQUENCE [LARGE SCALE GENOMIC DNA]</scope>
    <source>
        <strain evidence="15 16">DSM 105135</strain>
    </source>
</reference>
<evidence type="ECO:0000256" key="12">
    <source>
        <dbReference type="SAM" id="Coils"/>
    </source>
</evidence>
<dbReference type="AlphaFoldDB" id="A0A4Q7YMI8"/>
<dbReference type="GO" id="GO:0005524">
    <property type="term" value="F:ATP binding"/>
    <property type="evidence" value="ECO:0007669"/>
    <property type="project" value="UniProtKB-KW"/>
</dbReference>
<dbReference type="GO" id="GO:0000155">
    <property type="term" value="F:phosphorelay sensor kinase activity"/>
    <property type="evidence" value="ECO:0007669"/>
    <property type="project" value="InterPro"/>
</dbReference>
<feature type="modified residue" description="4-aspartylphosphate" evidence="11">
    <location>
        <position position="622"/>
    </location>
</feature>
<dbReference type="PANTHER" id="PTHR45339">
    <property type="entry name" value="HYBRID SIGNAL TRANSDUCTION HISTIDINE KINASE J"/>
    <property type="match status" value="1"/>
</dbReference>
<dbReference type="InterPro" id="IPR036097">
    <property type="entry name" value="HisK_dim/P_sf"/>
</dbReference>
<feature type="coiled-coil region" evidence="12">
    <location>
        <begin position="106"/>
        <end position="186"/>
    </location>
</feature>
<dbReference type="EC" id="2.7.13.3" evidence="2"/>
<protein>
    <recommendedName>
        <fullName evidence="10">Sensory/regulatory protein RpfC</fullName>
        <ecNumber evidence="2">2.7.13.3</ecNumber>
    </recommendedName>
</protein>
<sequence length="696" mass="77252">MNTLFLSTFDPPPPGFTPGDPGRKLLLTSVFALVTDAPQTYLQRLEDRLDQVKGILVVPGEGCELSAVGESFWIMHVPALAWPQLTHIVTPLLTTLTRLCDVQDRTGDLERSLNRRERDLERLQDDYQRATSALLDKVRHLSEAEASIRHLNQVLEERVNERTVALEILNTELRQAKDMAEAANEAKSLFLAMMSHEIRTPMNGVIGMLDLLKETPLDSDQHKMLDTVRDSSFVLLNLIDDILDFSKIEAGRLELERVSFSLMDLVEGVAETLMPNAVRKHLAFSCRVDPSIPDRLIGDPVRLRQVLFNLCGNAIKFTESTGRKRGLVKLHAEAFMVEKNRVTLDLCIEDDGIGMPPDAVERLFTPFTQADSSTSRHYGGTGLGLSICKRLVDLMGGRIQVTSRPGEGSRFRVRLGLPPADRQPELDQPSLQDVPIIAVIANDELRATIIRYLEFWRADLKLAASLEEAESLAKGCQPVLLLGPAWPQPSAGLAHLPTVLLTRRHDKASTASSLPAHMIRLWISPLRREDLRLALLMACGRESPQPLGLSGKAALPAPRQALSPAEAEAAGQLILVAEDNPVNQMVISRQLSHLGYTSLLTANGREAFAQWKAHDIALVLSDCHMPEMDGFALTAAIRSEEREQGQRVPIIAFTANALRGESERCLLAGMDDYLAKPVELQELQRVLHKWMPKRLS</sequence>
<dbReference type="FunFam" id="3.30.565.10:FF:000010">
    <property type="entry name" value="Sensor histidine kinase RcsC"/>
    <property type="match status" value="1"/>
</dbReference>
<dbReference type="InterPro" id="IPR003661">
    <property type="entry name" value="HisK_dim/P_dom"/>
</dbReference>
<dbReference type="InterPro" id="IPR003594">
    <property type="entry name" value="HATPase_dom"/>
</dbReference>
<keyword evidence="16" id="KW-1185">Reference proteome</keyword>
<evidence type="ECO:0000256" key="10">
    <source>
        <dbReference type="ARBA" id="ARBA00068150"/>
    </source>
</evidence>
<dbReference type="SUPFAM" id="SSF52172">
    <property type="entry name" value="CheY-like"/>
    <property type="match status" value="1"/>
</dbReference>
<dbReference type="SUPFAM" id="SSF47384">
    <property type="entry name" value="Homodimeric domain of signal transducing histidine kinase"/>
    <property type="match status" value="1"/>
</dbReference>
<keyword evidence="5" id="KW-0547">Nucleotide-binding</keyword>
<dbReference type="SMART" id="SM00387">
    <property type="entry name" value="HATPase_c"/>
    <property type="match status" value="1"/>
</dbReference>
<keyword evidence="6 15" id="KW-0418">Kinase</keyword>
<dbReference type="EMBL" id="SHKX01000014">
    <property type="protein sequence ID" value="RZU38174.1"/>
    <property type="molecule type" value="Genomic_DNA"/>
</dbReference>
<evidence type="ECO:0000256" key="9">
    <source>
        <dbReference type="ARBA" id="ARBA00064003"/>
    </source>
</evidence>
<dbReference type="SMART" id="SM00388">
    <property type="entry name" value="HisKA"/>
    <property type="match status" value="1"/>
</dbReference>
<dbReference type="SMART" id="SM00448">
    <property type="entry name" value="REC"/>
    <property type="match status" value="1"/>
</dbReference>
<name>A0A4Q7YMI8_9GAMM</name>
<evidence type="ECO:0000259" key="14">
    <source>
        <dbReference type="PROSITE" id="PS50110"/>
    </source>
</evidence>
<dbReference type="Gene3D" id="3.30.565.10">
    <property type="entry name" value="Histidine kinase-like ATPase, C-terminal domain"/>
    <property type="match status" value="1"/>
</dbReference>
<keyword evidence="3 11" id="KW-0597">Phosphoprotein</keyword>
<dbReference type="PROSITE" id="PS50110">
    <property type="entry name" value="RESPONSE_REGULATORY"/>
    <property type="match status" value="1"/>
</dbReference>
<dbReference type="Pfam" id="PF00512">
    <property type="entry name" value="HisKA"/>
    <property type="match status" value="1"/>
</dbReference>
<dbReference type="OrthoDB" id="9797243at2"/>